<evidence type="ECO:0000313" key="1">
    <source>
        <dbReference type="EMBL" id="JAD44423.1"/>
    </source>
</evidence>
<proteinExistence type="predicted"/>
<reference evidence="1" key="2">
    <citation type="journal article" date="2015" name="Data Brief">
        <title>Shoot transcriptome of the giant reed, Arundo donax.</title>
        <authorList>
            <person name="Barrero R.A."/>
            <person name="Guerrero F.D."/>
            <person name="Moolhuijzen P."/>
            <person name="Goolsby J.A."/>
            <person name="Tidwell J."/>
            <person name="Bellgard S.E."/>
            <person name="Bellgard M.I."/>
        </authorList>
    </citation>
    <scope>NUCLEOTIDE SEQUENCE</scope>
    <source>
        <tissue evidence="1">Shoot tissue taken approximately 20 cm above the soil surface</tissue>
    </source>
</reference>
<name>A0A0A9A387_ARUDO</name>
<dbReference type="EMBL" id="GBRH01253472">
    <property type="protein sequence ID" value="JAD44423.1"/>
    <property type="molecule type" value="Transcribed_RNA"/>
</dbReference>
<protein>
    <submittedName>
        <fullName evidence="1">Uncharacterized protein</fullName>
    </submittedName>
</protein>
<reference evidence="1" key="1">
    <citation type="submission" date="2014-09" db="EMBL/GenBank/DDBJ databases">
        <authorList>
            <person name="Magalhaes I.L.F."/>
            <person name="Oliveira U."/>
            <person name="Santos F.R."/>
            <person name="Vidigal T.H.D.A."/>
            <person name="Brescovit A.D."/>
            <person name="Santos A.J."/>
        </authorList>
    </citation>
    <scope>NUCLEOTIDE SEQUENCE</scope>
    <source>
        <tissue evidence="1">Shoot tissue taken approximately 20 cm above the soil surface</tissue>
    </source>
</reference>
<accession>A0A0A9A387</accession>
<dbReference type="AlphaFoldDB" id="A0A0A9A387"/>
<sequence>MSRKDQAEQEEISVFCGWEAMHYFIDLLIQDGISCLAIQHTISGIEEMSKQPYGSRSQ</sequence>
<organism evidence="1">
    <name type="scientific">Arundo donax</name>
    <name type="common">Giant reed</name>
    <name type="synonym">Donax arundinaceus</name>
    <dbReference type="NCBI Taxonomy" id="35708"/>
    <lineage>
        <taxon>Eukaryota</taxon>
        <taxon>Viridiplantae</taxon>
        <taxon>Streptophyta</taxon>
        <taxon>Embryophyta</taxon>
        <taxon>Tracheophyta</taxon>
        <taxon>Spermatophyta</taxon>
        <taxon>Magnoliopsida</taxon>
        <taxon>Liliopsida</taxon>
        <taxon>Poales</taxon>
        <taxon>Poaceae</taxon>
        <taxon>PACMAD clade</taxon>
        <taxon>Arundinoideae</taxon>
        <taxon>Arundineae</taxon>
        <taxon>Arundo</taxon>
    </lineage>
</organism>